<feature type="transmembrane region" description="Helical" evidence="1">
    <location>
        <begin position="28"/>
        <end position="45"/>
    </location>
</feature>
<sequence length="79" mass="8782">MTDALIIFQAVVNVFSWFVLLIAPYIPYIGAALLITVLVLIYIGVLPNGWDDPPATKIFSKVGELLWNADMVEQLVYAI</sequence>
<evidence type="ECO:0000256" key="1">
    <source>
        <dbReference type="SAM" id="Phobius"/>
    </source>
</evidence>
<accession>A0A8J8NYZ1</accession>
<keyword evidence="1" id="KW-0472">Membrane</keyword>
<organism evidence="2 3">
    <name type="scientific">Halteria grandinella</name>
    <dbReference type="NCBI Taxonomy" id="5974"/>
    <lineage>
        <taxon>Eukaryota</taxon>
        <taxon>Sar</taxon>
        <taxon>Alveolata</taxon>
        <taxon>Ciliophora</taxon>
        <taxon>Intramacronucleata</taxon>
        <taxon>Spirotrichea</taxon>
        <taxon>Stichotrichia</taxon>
        <taxon>Sporadotrichida</taxon>
        <taxon>Halteriidae</taxon>
        <taxon>Halteria</taxon>
    </lineage>
</organism>
<reference evidence="2" key="1">
    <citation type="submission" date="2019-06" db="EMBL/GenBank/DDBJ databases">
        <authorList>
            <person name="Zheng W."/>
        </authorList>
    </citation>
    <scope>NUCLEOTIDE SEQUENCE</scope>
    <source>
        <strain evidence="2">QDHG01</strain>
    </source>
</reference>
<name>A0A8J8NYZ1_HALGN</name>
<feature type="transmembrane region" description="Helical" evidence="1">
    <location>
        <begin position="6"/>
        <end position="23"/>
    </location>
</feature>
<protein>
    <submittedName>
        <fullName evidence="2">Uncharacterized protein</fullName>
    </submittedName>
</protein>
<dbReference type="AlphaFoldDB" id="A0A8J8NYZ1"/>
<dbReference type="EMBL" id="RRYP01004700">
    <property type="protein sequence ID" value="TNV82661.1"/>
    <property type="molecule type" value="Genomic_DNA"/>
</dbReference>
<keyword evidence="1" id="KW-0812">Transmembrane</keyword>
<gene>
    <name evidence="2" type="ORF">FGO68_gene7136</name>
</gene>
<dbReference type="Proteomes" id="UP000785679">
    <property type="component" value="Unassembled WGS sequence"/>
</dbReference>
<evidence type="ECO:0000313" key="2">
    <source>
        <dbReference type="EMBL" id="TNV82661.1"/>
    </source>
</evidence>
<keyword evidence="3" id="KW-1185">Reference proteome</keyword>
<evidence type="ECO:0000313" key="3">
    <source>
        <dbReference type="Proteomes" id="UP000785679"/>
    </source>
</evidence>
<proteinExistence type="predicted"/>
<keyword evidence="1" id="KW-1133">Transmembrane helix</keyword>
<comment type="caution">
    <text evidence="2">The sequence shown here is derived from an EMBL/GenBank/DDBJ whole genome shotgun (WGS) entry which is preliminary data.</text>
</comment>